<dbReference type="Pfam" id="PF13499">
    <property type="entry name" value="EF-hand_7"/>
    <property type="match status" value="1"/>
</dbReference>
<evidence type="ECO:0000256" key="2">
    <source>
        <dbReference type="ARBA" id="ARBA00022737"/>
    </source>
</evidence>
<dbReference type="SMART" id="SM00054">
    <property type="entry name" value="EFh"/>
    <property type="match status" value="3"/>
</dbReference>
<evidence type="ECO:0000259" key="4">
    <source>
        <dbReference type="PROSITE" id="PS50222"/>
    </source>
</evidence>
<sequence length="124" mass="14271">ASNYDTSLEQWKKKAEKIELNETQKQEIKEAFDLFDVNGSGTIQVKELKSEQDEKEEILKAFKLFDDDNTGSITLNNIKRVAKELGENLTDNELQEMLSEADFDGDGAINEEEFLRIMKKTTLY</sequence>
<dbReference type="Proteomes" id="UP000005447">
    <property type="component" value="Unassembled WGS sequence"/>
</dbReference>
<evidence type="ECO:0000256" key="3">
    <source>
        <dbReference type="ARBA" id="ARBA00022837"/>
    </source>
</evidence>
<dbReference type="FunFam" id="1.10.238.10:FF:000077">
    <property type="entry name" value="Centrin 1"/>
    <property type="match status" value="1"/>
</dbReference>
<dbReference type="Pfam" id="PF00036">
    <property type="entry name" value="EF-hand_1"/>
    <property type="match status" value="1"/>
</dbReference>
<gene>
    <name evidence="5" type="primary">LOC100720908</name>
</gene>
<reference evidence="5" key="3">
    <citation type="submission" date="2025-09" db="UniProtKB">
        <authorList>
            <consortium name="Ensembl"/>
        </authorList>
    </citation>
    <scope>IDENTIFICATION</scope>
    <source>
        <strain evidence="5">2N</strain>
    </source>
</reference>
<feature type="domain" description="EF-hand" evidence="4">
    <location>
        <begin position="53"/>
        <end position="88"/>
    </location>
</feature>
<organism evidence="5 6">
    <name type="scientific">Cavia porcellus</name>
    <name type="common">Guinea pig</name>
    <dbReference type="NCBI Taxonomy" id="10141"/>
    <lineage>
        <taxon>Eukaryota</taxon>
        <taxon>Metazoa</taxon>
        <taxon>Chordata</taxon>
        <taxon>Craniata</taxon>
        <taxon>Vertebrata</taxon>
        <taxon>Euteleostomi</taxon>
        <taxon>Mammalia</taxon>
        <taxon>Eutheria</taxon>
        <taxon>Euarchontoglires</taxon>
        <taxon>Glires</taxon>
        <taxon>Rodentia</taxon>
        <taxon>Hystricomorpha</taxon>
        <taxon>Caviidae</taxon>
        <taxon>Cavia</taxon>
    </lineage>
</organism>
<dbReference type="Ensembl" id="ENSCPOT00000035460.1">
    <property type="protein sequence ID" value="ENSCPOP00000025372.1"/>
    <property type="gene ID" value="ENSCPOG00000021793.2"/>
</dbReference>
<reference evidence="5" key="2">
    <citation type="submission" date="2025-08" db="UniProtKB">
        <authorList>
            <consortium name="Ensembl"/>
        </authorList>
    </citation>
    <scope>IDENTIFICATION</scope>
    <source>
        <strain evidence="5">2N</strain>
    </source>
</reference>
<dbReference type="Bgee" id="ENSCPOG00000021793">
    <property type="expression patterns" value="Expressed in testis and 11 other cell types or tissues"/>
</dbReference>
<name>A0A286XIS0_CAVPO</name>
<dbReference type="GO" id="GO:0005509">
    <property type="term" value="F:calcium ion binding"/>
    <property type="evidence" value="ECO:0007669"/>
    <property type="project" value="InterPro"/>
</dbReference>
<dbReference type="InterPro" id="IPR002048">
    <property type="entry name" value="EF_hand_dom"/>
</dbReference>
<feature type="domain" description="EF-hand" evidence="4">
    <location>
        <begin position="89"/>
        <end position="124"/>
    </location>
</feature>
<evidence type="ECO:0000313" key="5">
    <source>
        <dbReference type="Ensembl" id="ENSCPOP00000025372.1"/>
    </source>
</evidence>
<accession>A0A286XIS0</accession>
<dbReference type="InterPro" id="IPR050145">
    <property type="entry name" value="Centrin_CML-like"/>
</dbReference>
<dbReference type="PROSITE" id="PS00018">
    <property type="entry name" value="EF_HAND_1"/>
    <property type="match status" value="1"/>
</dbReference>
<protein>
    <recommendedName>
        <fullName evidence="4">EF-hand domain-containing protein</fullName>
    </recommendedName>
</protein>
<reference evidence="6" key="1">
    <citation type="journal article" date="2011" name="Nature">
        <title>A high-resolution map of human evolutionary constraint using 29 mammals.</title>
        <authorList>
            <person name="Lindblad-Toh K."/>
            <person name="Garber M."/>
            <person name="Zuk O."/>
            <person name="Lin M.F."/>
            <person name="Parker B.J."/>
            <person name="Washietl S."/>
            <person name="Kheradpour P."/>
            <person name="Ernst J."/>
            <person name="Jordan G."/>
            <person name="Mauceli E."/>
            <person name="Ward L.D."/>
            <person name="Lowe C.B."/>
            <person name="Holloway A.K."/>
            <person name="Clamp M."/>
            <person name="Gnerre S."/>
            <person name="Alfoldi J."/>
            <person name="Beal K."/>
            <person name="Chang J."/>
            <person name="Clawson H."/>
            <person name="Cuff J."/>
            <person name="Di Palma F."/>
            <person name="Fitzgerald S."/>
            <person name="Flicek P."/>
            <person name="Guttman M."/>
            <person name="Hubisz M.J."/>
            <person name="Jaffe D.B."/>
            <person name="Jungreis I."/>
            <person name="Kent W.J."/>
            <person name="Kostka D."/>
            <person name="Lara M."/>
            <person name="Martins A.L."/>
            <person name="Massingham T."/>
            <person name="Moltke I."/>
            <person name="Raney B.J."/>
            <person name="Rasmussen M.D."/>
            <person name="Robinson J."/>
            <person name="Stark A."/>
            <person name="Vilella A.J."/>
            <person name="Wen J."/>
            <person name="Xie X."/>
            <person name="Zody M.C."/>
            <person name="Baldwin J."/>
            <person name="Bloom T."/>
            <person name="Chin C.W."/>
            <person name="Heiman D."/>
            <person name="Nicol R."/>
            <person name="Nusbaum C."/>
            <person name="Young S."/>
            <person name="Wilkinson J."/>
            <person name="Worley K.C."/>
            <person name="Kovar C.L."/>
            <person name="Muzny D.M."/>
            <person name="Gibbs R.A."/>
            <person name="Cree A."/>
            <person name="Dihn H.H."/>
            <person name="Fowler G."/>
            <person name="Jhangiani S."/>
            <person name="Joshi V."/>
            <person name="Lee S."/>
            <person name="Lewis L.R."/>
            <person name="Nazareth L.V."/>
            <person name="Okwuonu G."/>
            <person name="Santibanez J."/>
            <person name="Warren W.C."/>
            <person name="Mardis E.R."/>
            <person name="Weinstock G.M."/>
            <person name="Wilson R.K."/>
            <person name="Delehaunty K."/>
            <person name="Dooling D."/>
            <person name="Fronik C."/>
            <person name="Fulton L."/>
            <person name="Fulton B."/>
            <person name="Graves T."/>
            <person name="Minx P."/>
            <person name="Sodergren E."/>
            <person name="Birney E."/>
            <person name="Margulies E.H."/>
            <person name="Herrero J."/>
            <person name="Green E.D."/>
            <person name="Haussler D."/>
            <person name="Siepel A."/>
            <person name="Goldman N."/>
            <person name="Pollard K.S."/>
            <person name="Pedersen J.S."/>
            <person name="Lander E.S."/>
            <person name="Kellis M."/>
        </authorList>
    </citation>
    <scope>NUCLEOTIDE SEQUENCE [LARGE SCALE GENOMIC DNA]</scope>
    <source>
        <strain evidence="6">2N</strain>
    </source>
</reference>
<dbReference type="PANTHER" id="PTHR23050">
    <property type="entry name" value="CALCIUM BINDING PROTEIN"/>
    <property type="match status" value="1"/>
</dbReference>
<dbReference type="EMBL" id="AAKN02011339">
    <property type="status" value="NOT_ANNOTATED_CDS"/>
    <property type="molecule type" value="Genomic_DNA"/>
</dbReference>
<dbReference type="InterPro" id="IPR018247">
    <property type="entry name" value="EF_Hand_1_Ca_BS"/>
</dbReference>
<dbReference type="VEuPathDB" id="HostDB:ENSCPOG00000021793"/>
<proteinExistence type="predicted"/>
<keyword evidence="3" id="KW-0106">Calcium</keyword>
<dbReference type="SUPFAM" id="SSF47473">
    <property type="entry name" value="EF-hand"/>
    <property type="match status" value="1"/>
</dbReference>
<dbReference type="GeneTree" id="ENSGT00940000162309"/>
<dbReference type="CDD" id="cd00051">
    <property type="entry name" value="EFh"/>
    <property type="match status" value="1"/>
</dbReference>
<dbReference type="PROSITE" id="PS50222">
    <property type="entry name" value="EF_HAND_2"/>
    <property type="match status" value="3"/>
</dbReference>
<keyword evidence="6" id="KW-1185">Reference proteome</keyword>
<feature type="domain" description="EF-hand" evidence="4">
    <location>
        <begin position="23"/>
        <end position="49"/>
    </location>
</feature>
<dbReference type="AlphaFoldDB" id="A0A286XIS0"/>
<evidence type="ECO:0000313" key="6">
    <source>
        <dbReference type="Proteomes" id="UP000005447"/>
    </source>
</evidence>
<keyword evidence="1" id="KW-0479">Metal-binding</keyword>
<keyword evidence="2" id="KW-0677">Repeat</keyword>
<evidence type="ECO:0000256" key="1">
    <source>
        <dbReference type="ARBA" id="ARBA00022723"/>
    </source>
</evidence>
<dbReference type="InterPro" id="IPR011992">
    <property type="entry name" value="EF-hand-dom_pair"/>
</dbReference>
<dbReference type="Gene3D" id="1.10.238.10">
    <property type="entry name" value="EF-hand"/>
    <property type="match status" value="2"/>
</dbReference>